<dbReference type="EnsemblPlants" id="TuG1812G0100001942.01.T01">
    <property type="protein sequence ID" value="TuG1812G0100001942.01.T01"/>
    <property type="gene ID" value="TuG1812G0100001942.01"/>
</dbReference>
<dbReference type="AlphaFoldDB" id="A0A8R7P738"/>
<accession>A0A8R7P738</accession>
<dbReference type="PANTHER" id="PTHR34835:SF63">
    <property type="entry name" value="AMINOTRANSFERASE-LIKE PLANT MOBILE DOMAIN-CONTAINING PROTEIN"/>
    <property type="match status" value="1"/>
</dbReference>
<reference evidence="2" key="3">
    <citation type="submission" date="2022-06" db="UniProtKB">
        <authorList>
            <consortium name="EnsemblPlants"/>
        </authorList>
    </citation>
    <scope>IDENTIFICATION</scope>
</reference>
<reference evidence="2" key="2">
    <citation type="submission" date="2018-03" db="EMBL/GenBank/DDBJ databases">
        <title>The Triticum urartu genome reveals the dynamic nature of wheat genome evolution.</title>
        <authorList>
            <person name="Ling H."/>
            <person name="Ma B."/>
            <person name="Shi X."/>
            <person name="Liu H."/>
            <person name="Dong L."/>
            <person name="Sun H."/>
            <person name="Cao Y."/>
            <person name="Gao Q."/>
            <person name="Zheng S."/>
            <person name="Li Y."/>
            <person name="Yu Y."/>
            <person name="Du H."/>
            <person name="Qi M."/>
            <person name="Li Y."/>
            <person name="Yu H."/>
            <person name="Cui Y."/>
            <person name="Wang N."/>
            <person name="Chen C."/>
            <person name="Wu H."/>
            <person name="Zhao Y."/>
            <person name="Zhang J."/>
            <person name="Li Y."/>
            <person name="Zhou W."/>
            <person name="Zhang B."/>
            <person name="Hu W."/>
            <person name="Eijk M."/>
            <person name="Tang J."/>
            <person name="Witsenboer H."/>
            <person name="Zhao S."/>
            <person name="Li Z."/>
            <person name="Zhang A."/>
            <person name="Wang D."/>
            <person name="Liang C."/>
        </authorList>
    </citation>
    <scope>NUCLEOTIDE SEQUENCE [LARGE SCALE GENOMIC DNA]</scope>
    <source>
        <strain evidence="2">cv. G1812</strain>
    </source>
</reference>
<reference evidence="3" key="1">
    <citation type="journal article" date="2013" name="Nature">
        <title>Draft genome of the wheat A-genome progenitor Triticum urartu.</title>
        <authorList>
            <person name="Ling H.Q."/>
            <person name="Zhao S."/>
            <person name="Liu D."/>
            <person name="Wang J."/>
            <person name="Sun H."/>
            <person name="Zhang C."/>
            <person name="Fan H."/>
            <person name="Li D."/>
            <person name="Dong L."/>
            <person name="Tao Y."/>
            <person name="Gao C."/>
            <person name="Wu H."/>
            <person name="Li Y."/>
            <person name="Cui Y."/>
            <person name="Guo X."/>
            <person name="Zheng S."/>
            <person name="Wang B."/>
            <person name="Yu K."/>
            <person name="Liang Q."/>
            <person name="Yang W."/>
            <person name="Lou X."/>
            <person name="Chen J."/>
            <person name="Feng M."/>
            <person name="Jian J."/>
            <person name="Zhang X."/>
            <person name="Luo G."/>
            <person name="Jiang Y."/>
            <person name="Liu J."/>
            <person name="Wang Z."/>
            <person name="Sha Y."/>
            <person name="Zhang B."/>
            <person name="Wu H."/>
            <person name="Tang D."/>
            <person name="Shen Q."/>
            <person name="Xue P."/>
            <person name="Zou S."/>
            <person name="Wang X."/>
            <person name="Liu X."/>
            <person name="Wang F."/>
            <person name="Yang Y."/>
            <person name="An X."/>
            <person name="Dong Z."/>
            <person name="Zhang K."/>
            <person name="Zhang X."/>
            <person name="Luo M.C."/>
            <person name="Dvorak J."/>
            <person name="Tong Y."/>
            <person name="Wang J."/>
            <person name="Yang H."/>
            <person name="Li Z."/>
            <person name="Wang D."/>
            <person name="Zhang A."/>
            <person name="Wang J."/>
        </authorList>
    </citation>
    <scope>NUCLEOTIDE SEQUENCE</scope>
    <source>
        <strain evidence="3">cv. G1812</strain>
    </source>
</reference>
<dbReference type="PANTHER" id="PTHR34835">
    <property type="entry name" value="OS07G0283600 PROTEIN-RELATED"/>
    <property type="match status" value="1"/>
</dbReference>
<evidence type="ECO:0000313" key="3">
    <source>
        <dbReference type="Proteomes" id="UP000015106"/>
    </source>
</evidence>
<protein>
    <recommendedName>
        <fullName evidence="4">Aminotransferase-like plant mobile domain-containing protein</fullName>
    </recommendedName>
</protein>
<evidence type="ECO:0008006" key="4">
    <source>
        <dbReference type="Google" id="ProtNLM"/>
    </source>
</evidence>
<sequence>MVFVGMDNHFAAEGSARVINQDTMSEFSPDELDSDGDCSGGSSGVPGTPSITSRLSLLKLGSVISKFSDFKKQLVREIGFDGLLRIKSWQKINLKYSAYLMDRVDVDSSVINLEGQGMLELTDKSVHSIFAIPRGELVIGPECVEPSEACIEYTRFAASISDKGTHSLKAAEAYLLRDITAQSRQIDIQCFKIAFVIFVVGHVLAPSAKHDYITIDFWAALNDVSKIRKWNWCSYLLKHLFHAVRKFKSDVSKRNPTIHIVGCHLFLQPRPWSNEQATRNVSKDSTFRV</sequence>
<organism evidence="2 3">
    <name type="scientific">Triticum urartu</name>
    <name type="common">Red wild einkorn</name>
    <name type="synonym">Crithodium urartu</name>
    <dbReference type="NCBI Taxonomy" id="4572"/>
    <lineage>
        <taxon>Eukaryota</taxon>
        <taxon>Viridiplantae</taxon>
        <taxon>Streptophyta</taxon>
        <taxon>Embryophyta</taxon>
        <taxon>Tracheophyta</taxon>
        <taxon>Spermatophyta</taxon>
        <taxon>Magnoliopsida</taxon>
        <taxon>Liliopsida</taxon>
        <taxon>Poales</taxon>
        <taxon>Poaceae</taxon>
        <taxon>BOP clade</taxon>
        <taxon>Pooideae</taxon>
        <taxon>Triticodae</taxon>
        <taxon>Triticeae</taxon>
        <taxon>Triticinae</taxon>
        <taxon>Triticum</taxon>
    </lineage>
</organism>
<evidence type="ECO:0000313" key="2">
    <source>
        <dbReference type="EnsemblPlants" id="TuG1812G0100001942.01.T01"/>
    </source>
</evidence>
<feature type="region of interest" description="Disordered" evidence="1">
    <location>
        <begin position="26"/>
        <end position="47"/>
    </location>
</feature>
<evidence type="ECO:0000256" key="1">
    <source>
        <dbReference type="SAM" id="MobiDB-lite"/>
    </source>
</evidence>
<proteinExistence type="predicted"/>
<dbReference type="Gramene" id="TuG1812G0100001942.01.T01">
    <property type="protein sequence ID" value="TuG1812G0100001942.01.T01"/>
    <property type="gene ID" value="TuG1812G0100001942.01"/>
</dbReference>
<keyword evidence="3" id="KW-1185">Reference proteome</keyword>
<name>A0A8R7P738_TRIUA</name>
<dbReference type="Proteomes" id="UP000015106">
    <property type="component" value="Chromosome 1"/>
</dbReference>